<name>A0A0F9ATP0_9ZZZZ</name>
<proteinExistence type="predicted"/>
<dbReference type="AlphaFoldDB" id="A0A0F9ATP0"/>
<keyword evidence="1" id="KW-0472">Membrane</keyword>
<sequence length="44" mass="4746">VAPRRFTVRAKRLSFLLALDVRALTLTAIVAVATIALASYGVLF</sequence>
<gene>
    <name evidence="2" type="ORF">LCGC14_2809630</name>
</gene>
<dbReference type="EMBL" id="LAZR01052955">
    <property type="protein sequence ID" value="KKK81814.1"/>
    <property type="molecule type" value="Genomic_DNA"/>
</dbReference>
<reference evidence="2" key="1">
    <citation type="journal article" date="2015" name="Nature">
        <title>Complex archaea that bridge the gap between prokaryotes and eukaryotes.</title>
        <authorList>
            <person name="Spang A."/>
            <person name="Saw J.H."/>
            <person name="Jorgensen S.L."/>
            <person name="Zaremba-Niedzwiedzka K."/>
            <person name="Martijn J."/>
            <person name="Lind A.E."/>
            <person name="van Eijk R."/>
            <person name="Schleper C."/>
            <person name="Guy L."/>
            <person name="Ettema T.J."/>
        </authorList>
    </citation>
    <scope>NUCLEOTIDE SEQUENCE</scope>
</reference>
<keyword evidence="1" id="KW-1133">Transmembrane helix</keyword>
<protein>
    <submittedName>
        <fullName evidence="2">Uncharacterized protein</fullName>
    </submittedName>
</protein>
<feature type="transmembrane region" description="Helical" evidence="1">
    <location>
        <begin position="21"/>
        <end position="43"/>
    </location>
</feature>
<evidence type="ECO:0000313" key="2">
    <source>
        <dbReference type="EMBL" id="KKK81814.1"/>
    </source>
</evidence>
<organism evidence="2">
    <name type="scientific">marine sediment metagenome</name>
    <dbReference type="NCBI Taxonomy" id="412755"/>
    <lineage>
        <taxon>unclassified sequences</taxon>
        <taxon>metagenomes</taxon>
        <taxon>ecological metagenomes</taxon>
    </lineage>
</organism>
<feature type="non-terminal residue" evidence="2">
    <location>
        <position position="1"/>
    </location>
</feature>
<keyword evidence="1" id="KW-0812">Transmembrane</keyword>
<comment type="caution">
    <text evidence="2">The sequence shown here is derived from an EMBL/GenBank/DDBJ whole genome shotgun (WGS) entry which is preliminary data.</text>
</comment>
<accession>A0A0F9ATP0</accession>
<evidence type="ECO:0000256" key="1">
    <source>
        <dbReference type="SAM" id="Phobius"/>
    </source>
</evidence>